<evidence type="ECO:0000313" key="7">
    <source>
        <dbReference type="Proteomes" id="UP001597252"/>
    </source>
</evidence>
<evidence type="ECO:0000256" key="1">
    <source>
        <dbReference type="ARBA" id="ARBA00022478"/>
    </source>
</evidence>
<sequence>MIYKVLYQKDKVVNPRRETTQTLYLEAPSAIEARALVEANTPYNIEFVQELSGNFLDYEKQSPDFKLTEF</sequence>
<comment type="function">
    <text evidence="5">A non-essential component of RNA polymerase (RNAP).</text>
</comment>
<proteinExistence type="inferred from homology"/>
<dbReference type="Pfam" id="PF07288">
    <property type="entry name" value="RpoY"/>
    <property type="match status" value="1"/>
</dbReference>
<evidence type="ECO:0000256" key="3">
    <source>
        <dbReference type="ARBA" id="ARBA00022695"/>
    </source>
</evidence>
<accession>A0ABW4E3Z8</accession>
<keyword evidence="3 5" id="KW-0548">Nucleotidyltransferase</keyword>
<dbReference type="Proteomes" id="UP001597252">
    <property type="component" value="Unassembled WGS sequence"/>
</dbReference>
<protein>
    <recommendedName>
        <fullName evidence="5">DNA-directed RNA polymerase subunit epsilon</fullName>
        <shortName evidence="5">RNAP epsilon subunit</shortName>
        <ecNumber evidence="5">2.7.7.6</ecNumber>
    </recommendedName>
    <alternativeName>
        <fullName evidence="5">RNA polymerase epsilon subunit</fullName>
    </alternativeName>
    <alternativeName>
        <fullName evidence="5">Transcriptase subunit epsilon</fullName>
    </alternativeName>
</protein>
<evidence type="ECO:0000313" key="6">
    <source>
        <dbReference type="EMBL" id="MFD1484274.1"/>
    </source>
</evidence>
<comment type="caution">
    <text evidence="6">The sequence shown here is derived from an EMBL/GenBank/DDBJ whole genome shotgun (WGS) entry which is preliminary data.</text>
</comment>
<keyword evidence="1 5" id="KW-0240">DNA-directed RNA polymerase</keyword>
<keyword evidence="4 5" id="KW-0804">Transcription</keyword>
<dbReference type="GO" id="GO:0003899">
    <property type="term" value="F:DNA-directed RNA polymerase activity"/>
    <property type="evidence" value="ECO:0007669"/>
    <property type="project" value="UniProtKB-EC"/>
</dbReference>
<comment type="similarity">
    <text evidence="5">Belongs to the RNA polymerase subunit epsilon family.</text>
</comment>
<dbReference type="RefSeq" id="WP_125750765.1">
    <property type="nucleotide sequence ID" value="NZ_JBHTON010000007.1"/>
</dbReference>
<gene>
    <name evidence="5" type="primary">rpoY</name>
    <name evidence="6" type="ORF">ACFQ5J_03390</name>
</gene>
<name>A0ABW4E3Z8_9LACO</name>
<organism evidence="6 7">
    <name type="scientific">Lacticaseibacillus baoqingensis</name>
    <dbReference type="NCBI Taxonomy" id="2486013"/>
    <lineage>
        <taxon>Bacteria</taxon>
        <taxon>Bacillati</taxon>
        <taxon>Bacillota</taxon>
        <taxon>Bacilli</taxon>
        <taxon>Lactobacillales</taxon>
        <taxon>Lactobacillaceae</taxon>
        <taxon>Lacticaseibacillus</taxon>
    </lineage>
</organism>
<dbReference type="HAMAP" id="MF_01553">
    <property type="entry name" value="RNApol_bact_RpoY"/>
    <property type="match status" value="1"/>
</dbReference>
<evidence type="ECO:0000256" key="4">
    <source>
        <dbReference type="ARBA" id="ARBA00023163"/>
    </source>
</evidence>
<dbReference type="EC" id="2.7.7.6" evidence="5"/>
<dbReference type="Gene3D" id="3.10.20.730">
    <property type="entry name" value="RNAP, epsilon subunit-like"/>
    <property type="match status" value="1"/>
</dbReference>
<dbReference type="InterPro" id="IPR009907">
    <property type="entry name" value="RpoY"/>
</dbReference>
<dbReference type="EMBL" id="JBHTON010000007">
    <property type="protein sequence ID" value="MFD1484274.1"/>
    <property type="molecule type" value="Genomic_DNA"/>
</dbReference>
<comment type="subunit">
    <text evidence="5">RNAP is composed of a core of 2 alpha, a beta and a beta' subunit. The core is associated with a delta subunit, and at least one of epsilon or omega. When a sigma factor is associated with the core the holoenzyme is formed, which can initiate transcription.</text>
</comment>
<reference evidence="7" key="1">
    <citation type="journal article" date="2019" name="Int. J. Syst. Evol. Microbiol.">
        <title>The Global Catalogue of Microorganisms (GCM) 10K type strain sequencing project: providing services to taxonomists for standard genome sequencing and annotation.</title>
        <authorList>
            <consortium name="The Broad Institute Genomics Platform"/>
            <consortium name="The Broad Institute Genome Sequencing Center for Infectious Disease"/>
            <person name="Wu L."/>
            <person name="Ma J."/>
        </authorList>
    </citation>
    <scope>NUCLEOTIDE SEQUENCE [LARGE SCALE GENOMIC DNA]</scope>
    <source>
        <strain evidence="7">CCM 8903</strain>
    </source>
</reference>
<evidence type="ECO:0000256" key="2">
    <source>
        <dbReference type="ARBA" id="ARBA00022679"/>
    </source>
</evidence>
<keyword evidence="2 5" id="KW-0808">Transferase</keyword>
<comment type="catalytic activity">
    <reaction evidence="5">
        <text>RNA(n) + a ribonucleoside 5'-triphosphate = RNA(n+1) + diphosphate</text>
        <dbReference type="Rhea" id="RHEA:21248"/>
        <dbReference type="Rhea" id="RHEA-COMP:14527"/>
        <dbReference type="Rhea" id="RHEA-COMP:17342"/>
        <dbReference type="ChEBI" id="CHEBI:33019"/>
        <dbReference type="ChEBI" id="CHEBI:61557"/>
        <dbReference type="ChEBI" id="CHEBI:140395"/>
        <dbReference type="EC" id="2.7.7.6"/>
    </reaction>
</comment>
<keyword evidence="7" id="KW-1185">Reference proteome</keyword>
<evidence type="ECO:0000256" key="5">
    <source>
        <dbReference type="HAMAP-Rule" id="MF_01553"/>
    </source>
</evidence>
<dbReference type="NCBIfam" id="NF010188">
    <property type="entry name" value="PRK13667.1"/>
    <property type="match status" value="1"/>
</dbReference>